<evidence type="ECO:0000256" key="3">
    <source>
        <dbReference type="ARBA" id="ARBA00022729"/>
    </source>
</evidence>
<keyword evidence="3" id="KW-0732">Signal</keyword>
<keyword evidence="12" id="KW-1185">Reference proteome</keyword>
<dbReference type="RefSeq" id="WP_341468817.1">
    <property type="nucleotide sequence ID" value="NZ_CP128399.1"/>
</dbReference>
<dbReference type="PANTHER" id="PTHR47245:SF1">
    <property type="entry name" value="FOLDASE PROTEIN PRSA"/>
    <property type="match status" value="1"/>
</dbReference>
<reference evidence="9 11" key="1">
    <citation type="submission" date="2020-06" db="EMBL/GenBank/DDBJ databases">
        <title>Anoxygenic phototrophic Chloroflexota member uses a Type I reaction center.</title>
        <authorList>
            <person name="Tsuji J.M."/>
            <person name="Shaw N.A."/>
            <person name="Nagashima S."/>
            <person name="Venkiteswaran J."/>
            <person name="Schiff S.L."/>
            <person name="Hanada S."/>
            <person name="Tank M."/>
            <person name="Neufeld J.D."/>
        </authorList>
    </citation>
    <scope>NUCLEOTIDE SEQUENCE [LARGE SCALE GENOMIC DNA]</scope>
    <source>
        <strain evidence="9">L227-S17</strain>
    </source>
</reference>
<dbReference type="EC" id="5.2.1.8" evidence="2"/>
<dbReference type="GO" id="GO:0003755">
    <property type="term" value="F:peptidyl-prolyl cis-trans isomerase activity"/>
    <property type="evidence" value="ECO:0007669"/>
    <property type="project" value="UniProtKB-KW"/>
</dbReference>
<gene>
    <name evidence="9" type="ORF">HXX08_04105</name>
    <name evidence="10" type="ORF">OZ401_000169</name>
</gene>
<evidence type="ECO:0000256" key="2">
    <source>
        <dbReference type="ARBA" id="ARBA00013194"/>
    </source>
</evidence>
<dbReference type="PROSITE" id="PS51257">
    <property type="entry name" value="PROKAR_LIPOPROTEIN"/>
    <property type="match status" value="1"/>
</dbReference>
<sequence>MNKNQLRVIRWIGCLWLVTVLLQGCGEVLNATPTLPEGIPTNAKPGTPLPVTRTPNATPIPLPTDTPAIPTNTPQPAGPTNTPLPSNQLLAELNGQTITFADYLRYRRFYAFRDLFFYQTFVVSPQPTALDIEQLRLLQKQLDELPYQPVDKRKLQQYLQDIILINEAKKEFGITATADEIDIEIGNQIGPVQTFSQSDLEATATARPVYTAAAAIELATIAVVTLPPGVTALPTPTILPTPNPILSPAATAVARQQTFFDALKQITGLTRDDYRRFEAEPSVVSRKLDQKLRAQLPKIGDPVPQWRFSQIVFKDEATAQATMKDLQAIPIANLPEAFAKAAQDKSQDMLTAYRKGDAGWVVEQMVETDLFNLLKGLKIGQFAAPIQNGGSWILVTLTGYEPNRPLDASQWEYLAGLSYGRSVAFDNWMRAKIQAANVKFFL</sequence>
<keyword evidence="5 6" id="KW-0413">Isomerase</keyword>
<name>A0A8T7LVV8_9CHLR</name>
<evidence type="ECO:0000313" key="12">
    <source>
        <dbReference type="Proteomes" id="UP001431572"/>
    </source>
</evidence>
<evidence type="ECO:0000259" key="8">
    <source>
        <dbReference type="PROSITE" id="PS50198"/>
    </source>
</evidence>
<reference evidence="10" key="2">
    <citation type="journal article" date="2024" name="Nature">
        <title>Anoxygenic phototroph of the Chloroflexota uses a type I reaction centre.</title>
        <authorList>
            <person name="Tsuji J.M."/>
            <person name="Shaw N.A."/>
            <person name="Nagashima S."/>
            <person name="Venkiteswaran J.J."/>
            <person name="Schiff S.L."/>
            <person name="Watanabe T."/>
            <person name="Fukui M."/>
            <person name="Hanada S."/>
            <person name="Tank M."/>
            <person name="Neufeld J.D."/>
        </authorList>
    </citation>
    <scope>NUCLEOTIDE SEQUENCE</scope>
    <source>
        <strain evidence="10">L227-S17</strain>
    </source>
</reference>
<evidence type="ECO:0000256" key="5">
    <source>
        <dbReference type="ARBA" id="ARBA00023235"/>
    </source>
</evidence>
<evidence type="ECO:0000256" key="4">
    <source>
        <dbReference type="ARBA" id="ARBA00023110"/>
    </source>
</evidence>
<dbReference type="Proteomes" id="UP001431572">
    <property type="component" value="Chromosome 1"/>
</dbReference>
<keyword evidence="4 6" id="KW-0697">Rotamase</keyword>
<dbReference type="SUPFAM" id="SSF54534">
    <property type="entry name" value="FKBP-like"/>
    <property type="match status" value="1"/>
</dbReference>
<feature type="domain" description="PpiC" evidence="8">
    <location>
        <begin position="303"/>
        <end position="399"/>
    </location>
</feature>
<proteinExistence type="predicted"/>
<comment type="catalytic activity">
    <reaction evidence="1">
        <text>[protein]-peptidylproline (omega=180) = [protein]-peptidylproline (omega=0)</text>
        <dbReference type="Rhea" id="RHEA:16237"/>
        <dbReference type="Rhea" id="RHEA-COMP:10747"/>
        <dbReference type="Rhea" id="RHEA-COMP:10748"/>
        <dbReference type="ChEBI" id="CHEBI:83833"/>
        <dbReference type="ChEBI" id="CHEBI:83834"/>
        <dbReference type="EC" id="5.2.1.8"/>
    </reaction>
</comment>
<organism evidence="9 11">
    <name type="scientific">Candidatus Chlorohelix allophototropha</name>
    <dbReference type="NCBI Taxonomy" id="3003348"/>
    <lineage>
        <taxon>Bacteria</taxon>
        <taxon>Bacillati</taxon>
        <taxon>Chloroflexota</taxon>
        <taxon>Chloroflexia</taxon>
        <taxon>Candidatus Chloroheliales</taxon>
        <taxon>Candidatus Chloroheliaceae</taxon>
        <taxon>Candidatus Chlorohelix</taxon>
    </lineage>
</organism>
<evidence type="ECO:0000313" key="9">
    <source>
        <dbReference type="EMBL" id="NWJ45043.1"/>
    </source>
</evidence>
<dbReference type="InterPro" id="IPR050245">
    <property type="entry name" value="PrsA_foldase"/>
</dbReference>
<evidence type="ECO:0000313" key="10">
    <source>
        <dbReference type="EMBL" id="WJW66924.1"/>
    </source>
</evidence>
<dbReference type="InterPro" id="IPR000297">
    <property type="entry name" value="PPIase_PpiC"/>
</dbReference>
<dbReference type="EMBL" id="JACATZ010000001">
    <property type="protein sequence ID" value="NWJ45043.1"/>
    <property type="molecule type" value="Genomic_DNA"/>
</dbReference>
<dbReference type="EMBL" id="CP128399">
    <property type="protein sequence ID" value="WJW66924.1"/>
    <property type="molecule type" value="Genomic_DNA"/>
</dbReference>
<evidence type="ECO:0000256" key="1">
    <source>
        <dbReference type="ARBA" id="ARBA00000971"/>
    </source>
</evidence>
<evidence type="ECO:0000313" key="11">
    <source>
        <dbReference type="Proteomes" id="UP000521676"/>
    </source>
</evidence>
<dbReference type="AlphaFoldDB" id="A0A8T7LVV8"/>
<protein>
    <recommendedName>
        <fullName evidence="2">peptidylprolyl isomerase</fullName>
        <ecNumber evidence="2">5.2.1.8</ecNumber>
    </recommendedName>
</protein>
<evidence type="ECO:0000256" key="7">
    <source>
        <dbReference type="SAM" id="MobiDB-lite"/>
    </source>
</evidence>
<dbReference type="Pfam" id="PF00639">
    <property type="entry name" value="Rotamase"/>
    <property type="match status" value="1"/>
</dbReference>
<dbReference type="PROSITE" id="PS50198">
    <property type="entry name" value="PPIC_PPIASE_2"/>
    <property type="match status" value="1"/>
</dbReference>
<accession>A0A8T7LVV8</accession>
<dbReference type="PANTHER" id="PTHR47245">
    <property type="entry name" value="PEPTIDYLPROLYL ISOMERASE"/>
    <property type="match status" value="1"/>
</dbReference>
<evidence type="ECO:0000256" key="6">
    <source>
        <dbReference type="PROSITE-ProRule" id="PRU00278"/>
    </source>
</evidence>
<dbReference type="Gene3D" id="3.10.50.40">
    <property type="match status" value="1"/>
</dbReference>
<dbReference type="Proteomes" id="UP000521676">
    <property type="component" value="Unassembled WGS sequence"/>
</dbReference>
<dbReference type="InterPro" id="IPR046357">
    <property type="entry name" value="PPIase_dom_sf"/>
</dbReference>
<feature type="compositionally biased region" description="Polar residues" evidence="7">
    <location>
        <begin position="69"/>
        <end position="84"/>
    </location>
</feature>
<feature type="region of interest" description="Disordered" evidence="7">
    <location>
        <begin position="33"/>
        <end position="84"/>
    </location>
</feature>